<name>A0ACC3CS84_9PEZI</name>
<feature type="non-terminal residue" evidence="1">
    <location>
        <position position="279"/>
    </location>
</feature>
<evidence type="ECO:0000313" key="2">
    <source>
        <dbReference type="Proteomes" id="UP001186974"/>
    </source>
</evidence>
<accession>A0ACC3CS84</accession>
<dbReference type="EMBL" id="JAWDJW010012380">
    <property type="protein sequence ID" value="KAK3044135.1"/>
    <property type="molecule type" value="Genomic_DNA"/>
</dbReference>
<feature type="non-terminal residue" evidence="1">
    <location>
        <position position="1"/>
    </location>
</feature>
<evidence type="ECO:0000313" key="1">
    <source>
        <dbReference type="EMBL" id="KAK3044135.1"/>
    </source>
</evidence>
<protein>
    <submittedName>
        <fullName evidence="1">Uncharacterized protein</fullName>
    </submittedName>
</protein>
<proteinExistence type="predicted"/>
<keyword evidence="2" id="KW-1185">Reference proteome</keyword>
<reference evidence="1" key="1">
    <citation type="submission" date="2024-09" db="EMBL/GenBank/DDBJ databases">
        <title>Black Yeasts Isolated from many extreme environments.</title>
        <authorList>
            <person name="Coleine C."/>
            <person name="Stajich J.E."/>
            <person name="Selbmann L."/>
        </authorList>
    </citation>
    <scope>NUCLEOTIDE SEQUENCE</scope>
    <source>
        <strain evidence="1">CCFEE 5737</strain>
    </source>
</reference>
<sequence length="279" mass="30176">EQGRSPSALKDTAGRRLYSTPHTTAGEPHISCTKTTHPSGGVIGTIVVNNVKKLNIVNTELLIQMKGACTSLATDPNLRAVVLTGASFPPRPAAFIGGTDITEMHALDSPQEAQIFIHRVHRVCQALRDLPVPVIARVDGFSLGAGLEIMAACDLRIASDDSVFGMPEVKLGIPSVVEAALLPGLIGWGRTRRFLYLAENIDAETAEKWGLVEKVVDDQDLDQAVDEWVDKIVSMGPNAIRIQKQLIHRWEGSNIHEGIEAGVEAFGRAFEDHGREPKA</sequence>
<organism evidence="1 2">
    <name type="scientific">Coniosporium uncinatum</name>
    <dbReference type="NCBI Taxonomy" id="93489"/>
    <lineage>
        <taxon>Eukaryota</taxon>
        <taxon>Fungi</taxon>
        <taxon>Dikarya</taxon>
        <taxon>Ascomycota</taxon>
        <taxon>Pezizomycotina</taxon>
        <taxon>Dothideomycetes</taxon>
        <taxon>Dothideomycetes incertae sedis</taxon>
        <taxon>Coniosporium</taxon>
    </lineage>
</organism>
<dbReference type="Proteomes" id="UP001186974">
    <property type="component" value="Unassembled WGS sequence"/>
</dbReference>
<gene>
    <name evidence="1" type="ORF">LTS18_002088</name>
</gene>
<comment type="caution">
    <text evidence="1">The sequence shown here is derived from an EMBL/GenBank/DDBJ whole genome shotgun (WGS) entry which is preliminary data.</text>
</comment>